<name>A0A367Q4B1_9NOSO</name>
<organism evidence="1 2">
    <name type="scientific">Nostoc minutum NIES-26</name>
    <dbReference type="NCBI Taxonomy" id="1844469"/>
    <lineage>
        <taxon>Bacteria</taxon>
        <taxon>Bacillati</taxon>
        <taxon>Cyanobacteriota</taxon>
        <taxon>Cyanophyceae</taxon>
        <taxon>Nostocales</taxon>
        <taxon>Nostocaceae</taxon>
        <taxon>Nostoc</taxon>
    </lineage>
</organism>
<reference evidence="1" key="1">
    <citation type="submission" date="2016-04" db="EMBL/GenBank/DDBJ databases">
        <authorList>
            <person name="Tabuchi Yagui T.R."/>
        </authorList>
    </citation>
    <scope>NUCLEOTIDE SEQUENCE [LARGE SCALE GENOMIC DNA]</scope>
    <source>
        <strain evidence="1">NIES-26</strain>
    </source>
</reference>
<evidence type="ECO:0000313" key="2">
    <source>
        <dbReference type="Proteomes" id="UP000252107"/>
    </source>
</evidence>
<evidence type="ECO:0000313" key="1">
    <source>
        <dbReference type="EMBL" id="RCJ17962.1"/>
    </source>
</evidence>
<proteinExistence type="predicted"/>
<gene>
    <name evidence="1" type="ORF">A6770_33415</name>
</gene>
<protein>
    <submittedName>
        <fullName evidence="1">Uncharacterized protein</fullName>
    </submittedName>
</protein>
<accession>A0A367Q4B1</accession>
<dbReference type="Proteomes" id="UP000252107">
    <property type="component" value="Unassembled WGS sequence"/>
</dbReference>
<keyword evidence="2" id="KW-1185">Reference proteome</keyword>
<dbReference type="AlphaFoldDB" id="A0A367Q4B1"/>
<sequence length="100" mass="11403">MKNLSVIQIGDTKIVLQGENQLIGLSHTDFDALIARKEITCIQAQSVKSKEIWEQLKCASPEDLAVANYRSKIIEPYLHGYPSTNSPVSERTIRRWKVKY</sequence>
<comment type="caution">
    <text evidence="1">The sequence shown here is derived from an EMBL/GenBank/DDBJ whole genome shotgun (WGS) entry which is preliminary data.</text>
</comment>
<dbReference type="EMBL" id="LXQD01000352">
    <property type="protein sequence ID" value="RCJ17962.1"/>
    <property type="molecule type" value="Genomic_DNA"/>
</dbReference>